<gene>
    <name evidence="2" type="ORF">NB640_11420</name>
</gene>
<proteinExistence type="predicted"/>
<evidence type="ECO:0000256" key="1">
    <source>
        <dbReference type="SAM" id="SignalP"/>
    </source>
</evidence>
<keyword evidence="3" id="KW-1185">Reference proteome</keyword>
<reference evidence="2" key="1">
    <citation type="journal article" date="2022" name="Front. Microbiol.">
        <title>New perspectives on an old grouping: The genomic and phenotypic variability of Oxalobacter formigenes and the implications for calcium oxalate stone prevention.</title>
        <authorList>
            <person name="Chmiel J.A."/>
            <person name="Carr C."/>
            <person name="Stuivenberg G.A."/>
            <person name="Venema R."/>
            <person name="Chanyi R.M."/>
            <person name="Al K.F."/>
            <person name="Giguere D."/>
            <person name="Say H."/>
            <person name="Akouris P.P."/>
            <person name="Dominguez Romero S.A."/>
            <person name="Kwong A."/>
            <person name="Tai V."/>
            <person name="Koval S.F."/>
            <person name="Razvi H."/>
            <person name="Bjazevic J."/>
            <person name="Burton J.P."/>
        </authorList>
    </citation>
    <scope>NUCLEOTIDE SEQUENCE</scope>
    <source>
        <strain evidence="2">WoOx3</strain>
    </source>
</reference>
<dbReference type="EMBL" id="CP098242">
    <property type="protein sequence ID" value="WAW09814.1"/>
    <property type="molecule type" value="Genomic_DNA"/>
</dbReference>
<protein>
    <recommendedName>
        <fullName evidence="4">Lipoprotein</fullName>
    </recommendedName>
</protein>
<feature type="chain" id="PRO_5039140511" description="Lipoprotein" evidence="1">
    <location>
        <begin position="25"/>
        <end position="205"/>
    </location>
</feature>
<name>A0A9E9LVX6_9BURK</name>
<organism evidence="2 3">
    <name type="scientific">Oxalobacter vibrioformis</name>
    <dbReference type="NCBI Taxonomy" id="933080"/>
    <lineage>
        <taxon>Bacteria</taxon>
        <taxon>Pseudomonadati</taxon>
        <taxon>Pseudomonadota</taxon>
        <taxon>Betaproteobacteria</taxon>
        <taxon>Burkholderiales</taxon>
        <taxon>Oxalobacteraceae</taxon>
        <taxon>Oxalobacter</taxon>
    </lineage>
</organism>
<dbReference type="KEGG" id="ovb:NB640_11420"/>
<evidence type="ECO:0000313" key="2">
    <source>
        <dbReference type="EMBL" id="WAW09814.1"/>
    </source>
</evidence>
<evidence type="ECO:0008006" key="4">
    <source>
        <dbReference type="Google" id="ProtNLM"/>
    </source>
</evidence>
<keyword evidence="1" id="KW-0732">Signal</keyword>
<dbReference type="RefSeq" id="WP_269308819.1">
    <property type="nucleotide sequence ID" value="NZ_CP098242.1"/>
</dbReference>
<dbReference type="AlphaFoldDB" id="A0A9E9LVX6"/>
<sequence length="205" mass="22766">MQLKQFGMKVLAAGMLLLPALAFSAPACKGVGLPHDAPMFYLISARVTDKGIADEPSGKNSTPDKRERLADIFAKNDVDVFLFNRNPAGDRALGYGVTIGLFRSVDLNGDIVDDLFIYEPAGAFYFIMLYAGCGDDYYTPVGSFDSREIPVPARYSPVNGVKWAEFEVIAPDRTMRHADPLVNWAKRTWSFDGKVYRQMKVEPLK</sequence>
<evidence type="ECO:0000313" key="3">
    <source>
        <dbReference type="Proteomes" id="UP001156215"/>
    </source>
</evidence>
<accession>A0A9E9LVX6</accession>
<dbReference type="Proteomes" id="UP001156215">
    <property type="component" value="Chromosome"/>
</dbReference>
<feature type="signal peptide" evidence="1">
    <location>
        <begin position="1"/>
        <end position="24"/>
    </location>
</feature>